<dbReference type="AlphaFoldDB" id="A0AAN7X1P7"/>
<dbReference type="EMBL" id="JAUZQC010000020">
    <property type="protein sequence ID" value="KAK5852630.1"/>
    <property type="molecule type" value="Genomic_DNA"/>
</dbReference>
<protein>
    <submittedName>
        <fullName evidence="2">Uncharacterized protein</fullName>
    </submittedName>
</protein>
<organism evidence="2 3">
    <name type="scientific">Eleginops maclovinus</name>
    <name type="common">Patagonian blennie</name>
    <name type="synonym">Eleginus maclovinus</name>
    <dbReference type="NCBI Taxonomy" id="56733"/>
    <lineage>
        <taxon>Eukaryota</taxon>
        <taxon>Metazoa</taxon>
        <taxon>Chordata</taxon>
        <taxon>Craniata</taxon>
        <taxon>Vertebrata</taxon>
        <taxon>Euteleostomi</taxon>
        <taxon>Actinopterygii</taxon>
        <taxon>Neopterygii</taxon>
        <taxon>Teleostei</taxon>
        <taxon>Neoteleostei</taxon>
        <taxon>Acanthomorphata</taxon>
        <taxon>Eupercaria</taxon>
        <taxon>Perciformes</taxon>
        <taxon>Notothenioidei</taxon>
        <taxon>Eleginopidae</taxon>
        <taxon>Eleginops</taxon>
    </lineage>
</organism>
<feature type="region of interest" description="Disordered" evidence="1">
    <location>
        <begin position="1"/>
        <end position="50"/>
    </location>
</feature>
<evidence type="ECO:0000256" key="1">
    <source>
        <dbReference type="SAM" id="MobiDB-lite"/>
    </source>
</evidence>
<accession>A0AAN7X1P7</accession>
<comment type="caution">
    <text evidence="2">The sequence shown here is derived from an EMBL/GenBank/DDBJ whole genome shotgun (WGS) entry which is preliminary data.</text>
</comment>
<gene>
    <name evidence="2" type="ORF">PBY51_006482</name>
</gene>
<reference evidence="2 3" key="1">
    <citation type="journal article" date="2023" name="Genes (Basel)">
        <title>Chromosome-Level Genome Assembly and Circadian Gene Repertoire of the Patagonia Blennie Eleginops maclovinus-The Closest Ancestral Proxy of Antarctic Cryonotothenioids.</title>
        <authorList>
            <person name="Cheng C.C."/>
            <person name="Rivera-Colon A.G."/>
            <person name="Minhas B.F."/>
            <person name="Wilson L."/>
            <person name="Rayamajhi N."/>
            <person name="Vargas-Chacoff L."/>
            <person name="Catchen J.M."/>
        </authorList>
    </citation>
    <scope>NUCLEOTIDE SEQUENCE [LARGE SCALE GENOMIC DNA]</scope>
    <source>
        <strain evidence="2">JMC-PN-2008</strain>
    </source>
</reference>
<reference evidence="2 3" key="2">
    <citation type="journal article" date="2023" name="Mol. Biol. Evol.">
        <title>Genomics of Secondarily Temperate Adaptation in the Only Non-Antarctic Icefish.</title>
        <authorList>
            <person name="Rivera-Colon A.G."/>
            <person name="Rayamajhi N."/>
            <person name="Minhas B.F."/>
            <person name="Madrigal G."/>
            <person name="Bilyk K.T."/>
            <person name="Yoon V."/>
            <person name="Hune M."/>
            <person name="Gregory S."/>
            <person name="Cheng C.H.C."/>
            <person name="Catchen J.M."/>
        </authorList>
    </citation>
    <scope>NUCLEOTIDE SEQUENCE [LARGE SCALE GENOMIC DNA]</scope>
    <source>
        <strain evidence="2">JMC-PN-2008</strain>
    </source>
</reference>
<proteinExistence type="predicted"/>
<evidence type="ECO:0000313" key="3">
    <source>
        <dbReference type="Proteomes" id="UP001346869"/>
    </source>
</evidence>
<evidence type="ECO:0000313" key="2">
    <source>
        <dbReference type="EMBL" id="KAK5852630.1"/>
    </source>
</evidence>
<feature type="compositionally biased region" description="Basic and acidic residues" evidence="1">
    <location>
        <begin position="27"/>
        <end position="41"/>
    </location>
</feature>
<dbReference type="Proteomes" id="UP001346869">
    <property type="component" value="Unassembled WGS sequence"/>
</dbReference>
<name>A0AAN7X1P7_ELEMC</name>
<keyword evidence="3" id="KW-1185">Reference proteome</keyword>
<sequence length="105" mass="11473">MDGRWKGSDGVADMLERRQGFSGTLPHSRETKKERGSKGGKGEAMPAVERLGRASPPLSVWLGAAAPEEIKKCPGVVVLVLEEEVVVDWDKLCLNSEKDGREKEL</sequence>